<evidence type="ECO:0000256" key="1">
    <source>
        <dbReference type="ARBA" id="ARBA00022692"/>
    </source>
</evidence>
<dbReference type="RefSeq" id="WP_022064718.1">
    <property type="nucleotide sequence ID" value="NZ_BIKO01000003.1"/>
</dbReference>
<keyword evidence="1" id="KW-0812">Transmembrane</keyword>
<dbReference type="SUPFAM" id="SSF82866">
    <property type="entry name" value="Multidrug efflux transporter AcrB transmembrane domain"/>
    <property type="match status" value="2"/>
</dbReference>
<dbReference type="Pfam" id="PF00873">
    <property type="entry name" value="ACR_tran"/>
    <property type="match status" value="1"/>
</dbReference>
<dbReference type="Gene3D" id="3.30.70.1320">
    <property type="entry name" value="Multidrug efflux transporter AcrB pore domain like"/>
    <property type="match status" value="1"/>
</dbReference>
<dbReference type="InterPro" id="IPR027463">
    <property type="entry name" value="AcrB_DN_DC_subdom"/>
</dbReference>
<evidence type="ECO:0000256" key="2">
    <source>
        <dbReference type="ARBA" id="ARBA00022989"/>
    </source>
</evidence>
<dbReference type="Gene3D" id="1.20.1640.10">
    <property type="entry name" value="Multidrug efflux transporter AcrB transmembrane domain"/>
    <property type="match status" value="2"/>
</dbReference>
<dbReference type="SUPFAM" id="SSF82693">
    <property type="entry name" value="Multidrug efflux transporter AcrB pore domain, PN1, PN2, PC1 and PC2 subdomains"/>
    <property type="match status" value="3"/>
</dbReference>
<organism evidence="3 4">
    <name type="scientific">Klebsiella variicola</name>
    <dbReference type="NCBI Taxonomy" id="244366"/>
    <lineage>
        <taxon>Bacteria</taxon>
        <taxon>Pseudomonadati</taxon>
        <taxon>Pseudomonadota</taxon>
        <taxon>Gammaproteobacteria</taxon>
        <taxon>Enterobacterales</taxon>
        <taxon>Enterobacteriaceae</taxon>
        <taxon>Klebsiella/Raoultella group</taxon>
        <taxon>Klebsiella</taxon>
        <taxon>Klebsiella pneumoniae complex</taxon>
    </lineage>
</organism>
<dbReference type="Gene3D" id="3.30.70.1430">
    <property type="entry name" value="Multidrug efflux transporter AcrB pore domain"/>
    <property type="match status" value="2"/>
</dbReference>
<dbReference type="Proteomes" id="UP000516181">
    <property type="component" value="Chromosome"/>
</dbReference>
<proteinExistence type="predicted"/>
<dbReference type="PANTHER" id="PTHR32063">
    <property type="match status" value="1"/>
</dbReference>
<dbReference type="PRINTS" id="PR00702">
    <property type="entry name" value="ACRIFLAVINRP"/>
</dbReference>
<dbReference type="PANTHER" id="PTHR32063:SF64">
    <property type="entry name" value="ACRB_ACRD_ACRF FAMILY PROTEIN"/>
    <property type="match status" value="1"/>
</dbReference>
<dbReference type="GeneID" id="93273200"/>
<dbReference type="EMBL" id="CP060807">
    <property type="protein sequence ID" value="QNP27232.1"/>
    <property type="molecule type" value="Genomic_DNA"/>
</dbReference>
<name>A0A2V3KHP8_KLEVA</name>
<keyword evidence="2" id="KW-0472">Membrane</keyword>
<evidence type="ECO:0000313" key="4">
    <source>
        <dbReference type="Proteomes" id="UP000516181"/>
    </source>
</evidence>
<sequence>MKPVLNEKFNLSSWALNHQQMVSFFMLLIIAMGAFCYENLPRNEDPAFTIKTAVVSAQWPGASVTDTTRLLTDTLEKKLQETPWLDYLESETRAGSSVIHVNLRDDTPPQKVPDIWYQVRKKMQDIAPSLPEGVQGPAVDDEFDDTYGTIYGFIPEGYTLREVRDRVETIRRELMSLPDIGKTSLLGEQQEQIVLSFSPARLAGMGLNIQQVADALRAQNAVVPAGMIRTGQENMAIKVSGELTSEASLRAVTLHINDRYLPLTDIATVSRENAEPPQPVYRVNGKPAIGLAISMAPTGNMLRFGAALNAKMQAISVTLPHGIEMVKVADQSAVVSDAVSGFIRVLIEAVAIVLAVSFVSLGLRAGLVVAAAIPLVLAMTFTGMMLAGIGLQRISLGALIIALGLLVDDAMITVETMVSGLEAGDSRRQAATRAFKTTAFPMLTGTLVMIAGFIPVGFAASSAGEYCFSLFAVVLIALLCSWVVAILFSPLTGTWLLSDNIRQKAKGPGRMARGYQWLLRKALRHRFATVCLALIALGLSVYGTTFMQGEFFPASDRPELLVSLTLPANASQSETQNTAEKLEKALAGNRNVERFSTYVGSGAIRFYLPMDVLLANENIAQIVVVAKDLKARDRLHRQLNRILATGFSDIITRVSPLELGPPVGWPVKYRVSGPDYLKVRSIANRLSDVIGRSPSSREVNQTAGEPERVITLKVNQTAARAAGVSSESLARMLNTVWSGSIVTSVRDNDRLVDVVLRARDNERLNLATFSSLTIQGNDGKQIPLSAFATPVWGVDDPVIWRRQRLPFITVQTDLAPGLRAEAVSAALRPAVDRLRAELPEGYSIEEGGAVAESEKGNSSVYAILPVTLVIMLLLLMLQLRNYSRMALAILMAPFGLPGIVLAMLPGGTPMGFVALLGVIALAGMIIRNAVILISEVDSNLAQGMASDAAIIAAAEHRARPICLTACAAILGMIPISHQVFWGPMAYAIIGGLLVATLVTLTVLPASFSLLLHLRMTSSGEFTASSAAESEEKCRRLCGRHG</sequence>
<dbReference type="Gene3D" id="3.30.70.1440">
    <property type="entry name" value="Multidrug efflux transporter AcrB pore domain"/>
    <property type="match status" value="1"/>
</dbReference>
<dbReference type="GO" id="GO:0042910">
    <property type="term" value="F:xenobiotic transmembrane transporter activity"/>
    <property type="evidence" value="ECO:0007669"/>
    <property type="project" value="TreeGrafter"/>
</dbReference>
<dbReference type="InterPro" id="IPR001036">
    <property type="entry name" value="Acrflvin-R"/>
</dbReference>
<reference evidence="3 4" key="1">
    <citation type="submission" date="2020-08" db="EMBL/GenBank/DDBJ databases">
        <title>Complete genome sequence of Klebsiella pneumoniae KP2757.</title>
        <authorList>
            <person name="Zhang X."/>
        </authorList>
    </citation>
    <scope>NUCLEOTIDE SEQUENCE [LARGE SCALE GENOMIC DNA]</scope>
    <source>
        <strain evidence="3 4">KP2757</strain>
    </source>
</reference>
<dbReference type="Gene3D" id="3.30.2090.10">
    <property type="entry name" value="Multidrug efflux transporter AcrB TolC docking domain, DN and DC subdomains"/>
    <property type="match status" value="2"/>
</dbReference>
<dbReference type="GO" id="GO:0005886">
    <property type="term" value="C:plasma membrane"/>
    <property type="evidence" value="ECO:0007669"/>
    <property type="project" value="TreeGrafter"/>
</dbReference>
<evidence type="ECO:0000313" key="3">
    <source>
        <dbReference type="EMBL" id="QNP27232.1"/>
    </source>
</evidence>
<protein>
    <submittedName>
        <fullName evidence="3">Efflux RND transporter permease subunit</fullName>
    </submittedName>
</protein>
<gene>
    <name evidence="3" type="ORF">IAP99_13270</name>
</gene>
<dbReference type="KEGG" id="kvd:KR75_21055"/>
<dbReference type="AlphaFoldDB" id="A0A2V3KHP8"/>
<dbReference type="KEGG" id="kvq:SP68_02015"/>
<accession>A0A2V3KHP8</accession>
<keyword evidence="2" id="KW-1133">Transmembrane helix</keyword>
<dbReference type="SUPFAM" id="SSF82714">
    <property type="entry name" value="Multidrug efflux transporter AcrB TolC docking domain, DN and DC subdomains"/>
    <property type="match status" value="2"/>
</dbReference>